<dbReference type="PANTHER" id="PTHR10783">
    <property type="entry name" value="XENOTROPIC AND POLYTROPIC RETROVIRUS RECEPTOR 1-RELATED"/>
    <property type="match status" value="1"/>
</dbReference>
<keyword evidence="4 7" id="KW-1133">Transmembrane helix</keyword>
<feature type="region of interest" description="Disordered" evidence="6">
    <location>
        <begin position="221"/>
        <end position="278"/>
    </location>
</feature>
<evidence type="ECO:0000313" key="10">
    <source>
        <dbReference type="EMBL" id="KAF9445539.1"/>
    </source>
</evidence>
<evidence type="ECO:0000256" key="2">
    <source>
        <dbReference type="ARBA" id="ARBA00009665"/>
    </source>
</evidence>
<keyword evidence="5 7" id="KW-0472">Membrane</keyword>
<evidence type="ECO:0000256" key="1">
    <source>
        <dbReference type="ARBA" id="ARBA00004141"/>
    </source>
</evidence>
<dbReference type="EMBL" id="MU151295">
    <property type="protein sequence ID" value="KAF9445539.1"/>
    <property type="molecule type" value="Genomic_DNA"/>
</dbReference>
<organism evidence="10 11">
    <name type="scientific">Macrolepiota fuliginosa MF-IS2</name>
    <dbReference type="NCBI Taxonomy" id="1400762"/>
    <lineage>
        <taxon>Eukaryota</taxon>
        <taxon>Fungi</taxon>
        <taxon>Dikarya</taxon>
        <taxon>Basidiomycota</taxon>
        <taxon>Agaricomycotina</taxon>
        <taxon>Agaricomycetes</taxon>
        <taxon>Agaricomycetidae</taxon>
        <taxon>Agaricales</taxon>
        <taxon>Agaricineae</taxon>
        <taxon>Agaricaceae</taxon>
        <taxon>Macrolepiota</taxon>
    </lineage>
</organism>
<evidence type="ECO:0000256" key="5">
    <source>
        <dbReference type="ARBA" id="ARBA00023136"/>
    </source>
</evidence>
<keyword evidence="11" id="KW-1185">Reference proteome</keyword>
<dbReference type="InterPro" id="IPR004342">
    <property type="entry name" value="EXS_C"/>
</dbReference>
<dbReference type="GO" id="GO:0016036">
    <property type="term" value="P:cellular response to phosphate starvation"/>
    <property type="evidence" value="ECO:0007669"/>
    <property type="project" value="TreeGrafter"/>
</dbReference>
<dbReference type="InterPro" id="IPR004331">
    <property type="entry name" value="SPX_dom"/>
</dbReference>
<feature type="domain" description="SPX" evidence="9">
    <location>
        <begin position="12"/>
        <end position="332"/>
    </location>
</feature>
<gene>
    <name evidence="10" type="ORF">P691DRAFT_831515</name>
</gene>
<dbReference type="PROSITE" id="PS51380">
    <property type="entry name" value="EXS"/>
    <property type="match status" value="1"/>
</dbReference>
<evidence type="ECO:0000256" key="4">
    <source>
        <dbReference type="ARBA" id="ARBA00022989"/>
    </source>
</evidence>
<comment type="caution">
    <text evidence="10">The sequence shown here is derived from an EMBL/GenBank/DDBJ whole genome shotgun (WGS) entry which is preliminary data.</text>
</comment>
<feature type="compositionally biased region" description="Basic and acidic residues" evidence="6">
    <location>
        <begin position="255"/>
        <end position="267"/>
    </location>
</feature>
<feature type="compositionally biased region" description="Polar residues" evidence="6">
    <location>
        <begin position="586"/>
        <end position="595"/>
    </location>
</feature>
<evidence type="ECO:0000256" key="6">
    <source>
        <dbReference type="SAM" id="MobiDB-lite"/>
    </source>
</evidence>
<dbReference type="PROSITE" id="PS51382">
    <property type="entry name" value="SPX"/>
    <property type="match status" value="1"/>
</dbReference>
<dbReference type="Pfam" id="PF03124">
    <property type="entry name" value="EXS"/>
    <property type="match status" value="1"/>
</dbReference>
<dbReference type="GO" id="GO:0006817">
    <property type="term" value="P:phosphate ion transport"/>
    <property type="evidence" value="ECO:0007669"/>
    <property type="project" value="TreeGrafter"/>
</dbReference>
<feature type="transmembrane region" description="Helical" evidence="7">
    <location>
        <begin position="498"/>
        <end position="518"/>
    </location>
</feature>
<name>A0A9P6C1H5_9AGAR</name>
<keyword evidence="3 7" id="KW-0812">Transmembrane</keyword>
<feature type="region of interest" description="Disordered" evidence="6">
    <location>
        <begin position="57"/>
        <end position="115"/>
    </location>
</feature>
<dbReference type="Proteomes" id="UP000807342">
    <property type="component" value="Unassembled WGS sequence"/>
</dbReference>
<dbReference type="AlphaFoldDB" id="A0A9P6C1H5"/>
<evidence type="ECO:0000256" key="7">
    <source>
        <dbReference type="SAM" id="Phobius"/>
    </source>
</evidence>
<sequence length="595" mass="68167">MVNLPYLSIDIFKIPRQVAVVWSRQQHASDLPRDYRGLKKRITAIRRAQENPVIYGSLSASRDNSGHNAIRPSDVCSEDGDHAGSSLSVVPPGDSIPRLEQGAGPIPSGSSLIRRRPSQWERRSPIAQDFQQQISSVRSSKGRAFSGRLSIPRSRPTNPVVNLPLNDLLPLLSPQEVAFFTYLDVQVEKVESFYSNREEELSLRTQLLEVQLRELQDHRKLVGGGLPGDQSMCNSIRAPPPSVAHTTSNEDQEKDEPSDAHDHDAGRHGIPLSSDPDDYLHAKKKLKKAVLEHYRVLELLHNYRILNLTGFRKALKKFEKVTKIRVQERYMTEKFNEFKVKGDTKKAINRLRGGLRRKTHHFSTYRSGILTGTAIPALVSGIYYSMNLLVWARSRNSRFELASTIGNIPRYWLLRNVGRLFLSGTRRVESIKRYADSGLVTHLINGGKYGSGVVNYLFYFLWRQQDRNKDLLMDWSLLRPHAKHFFLRDELGYSDHIYLYYIAIVTNVLLRFTWVFYIPERGPSMQIRSFVVGALEILRRVQWNFYRLENEHLGNIDQYRVTREVPLPYAFDNGHNGDQDDGDGSEPQTPLSHDN</sequence>
<reference evidence="10" key="1">
    <citation type="submission" date="2020-11" db="EMBL/GenBank/DDBJ databases">
        <authorList>
            <consortium name="DOE Joint Genome Institute"/>
            <person name="Ahrendt S."/>
            <person name="Riley R."/>
            <person name="Andreopoulos W."/>
            <person name="Labutti K."/>
            <person name="Pangilinan J."/>
            <person name="Ruiz-Duenas F.J."/>
            <person name="Barrasa J.M."/>
            <person name="Sanchez-Garcia M."/>
            <person name="Camarero S."/>
            <person name="Miyauchi S."/>
            <person name="Serrano A."/>
            <person name="Linde D."/>
            <person name="Babiker R."/>
            <person name="Drula E."/>
            <person name="Ayuso-Fernandez I."/>
            <person name="Pacheco R."/>
            <person name="Padilla G."/>
            <person name="Ferreira P."/>
            <person name="Barriuso J."/>
            <person name="Kellner H."/>
            <person name="Castanera R."/>
            <person name="Alfaro M."/>
            <person name="Ramirez L."/>
            <person name="Pisabarro A.G."/>
            <person name="Kuo A."/>
            <person name="Tritt A."/>
            <person name="Lipzen A."/>
            <person name="He G."/>
            <person name="Yan M."/>
            <person name="Ng V."/>
            <person name="Cullen D."/>
            <person name="Martin F."/>
            <person name="Rosso M.-N."/>
            <person name="Henrissat B."/>
            <person name="Hibbett D."/>
            <person name="Martinez A.T."/>
            <person name="Grigoriev I.V."/>
        </authorList>
    </citation>
    <scope>NUCLEOTIDE SEQUENCE</scope>
    <source>
        <strain evidence="10">MF-IS2</strain>
    </source>
</reference>
<comment type="subcellular location">
    <subcellularLocation>
        <location evidence="1">Membrane</location>
        <topology evidence="1">Multi-pass membrane protein</topology>
    </subcellularLocation>
</comment>
<dbReference type="Pfam" id="PF03105">
    <property type="entry name" value="SPX"/>
    <property type="match status" value="1"/>
</dbReference>
<evidence type="ECO:0000259" key="8">
    <source>
        <dbReference type="PROSITE" id="PS51380"/>
    </source>
</evidence>
<evidence type="ECO:0000256" key="3">
    <source>
        <dbReference type="ARBA" id="ARBA00022692"/>
    </source>
</evidence>
<dbReference type="OrthoDB" id="9970435at2759"/>
<feature type="region of interest" description="Disordered" evidence="6">
    <location>
        <begin position="572"/>
        <end position="595"/>
    </location>
</feature>
<protein>
    <submittedName>
        <fullName evidence="10">EXS-domain-containing protein</fullName>
    </submittedName>
</protein>
<evidence type="ECO:0000259" key="9">
    <source>
        <dbReference type="PROSITE" id="PS51382"/>
    </source>
</evidence>
<dbReference type="PANTHER" id="PTHR10783:SF103">
    <property type="entry name" value="SOLUTE CARRIER FAMILY 53 MEMBER 1"/>
    <property type="match status" value="1"/>
</dbReference>
<dbReference type="GO" id="GO:0000822">
    <property type="term" value="F:inositol hexakisphosphate binding"/>
    <property type="evidence" value="ECO:0007669"/>
    <property type="project" value="TreeGrafter"/>
</dbReference>
<feature type="compositionally biased region" description="Polar residues" evidence="6">
    <location>
        <begin position="58"/>
        <end position="67"/>
    </location>
</feature>
<dbReference type="GO" id="GO:0005886">
    <property type="term" value="C:plasma membrane"/>
    <property type="evidence" value="ECO:0007669"/>
    <property type="project" value="TreeGrafter"/>
</dbReference>
<evidence type="ECO:0000313" key="11">
    <source>
        <dbReference type="Proteomes" id="UP000807342"/>
    </source>
</evidence>
<dbReference type="GO" id="GO:0005794">
    <property type="term" value="C:Golgi apparatus"/>
    <property type="evidence" value="ECO:0007669"/>
    <property type="project" value="TreeGrafter"/>
</dbReference>
<dbReference type="CDD" id="cd14475">
    <property type="entry name" value="SPX_SYG1_like"/>
    <property type="match status" value="1"/>
</dbReference>
<comment type="similarity">
    <text evidence="2">Belongs to the SYG1 (TC 2.A.94) family.</text>
</comment>
<accession>A0A9P6C1H5</accession>
<proteinExistence type="inferred from homology"/>
<feature type="domain" description="EXS" evidence="8">
    <location>
        <begin position="371"/>
        <end position="579"/>
    </location>
</feature>